<dbReference type="OrthoDB" id="10034181at2759"/>
<keyword evidence="1" id="KW-0732">Signal</keyword>
<feature type="signal peptide" evidence="1">
    <location>
        <begin position="1"/>
        <end position="17"/>
    </location>
</feature>
<evidence type="ECO:0000313" key="3">
    <source>
        <dbReference type="Proteomes" id="UP000663891"/>
    </source>
</evidence>
<name>A0A815JMB9_9BILA</name>
<organism evidence="2 3">
    <name type="scientific">Adineta steineri</name>
    <dbReference type="NCBI Taxonomy" id="433720"/>
    <lineage>
        <taxon>Eukaryota</taxon>
        <taxon>Metazoa</taxon>
        <taxon>Spiralia</taxon>
        <taxon>Gnathifera</taxon>
        <taxon>Rotifera</taxon>
        <taxon>Eurotatoria</taxon>
        <taxon>Bdelloidea</taxon>
        <taxon>Adinetida</taxon>
        <taxon>Adinetidae</taxon>
        <taxon>Adineta</taxon>
    </lineage>
</organism>
<comment type="caution">
    <text evidence="2">The sequence shown here is derived from an EMBL/GenBank/DDBJ whole genome shotgun (WGS) entry which is preliminary data.</text>
</comment>
<reference evidence="2" key="1">
    <citation type="submission" date="2021-02" db="EMBL/GenBank/DDBJ databases">
        <authorList>
            <person name="Nowell W R."/>
        </authorList>
    </citation>
    <scope>NUCLEOTIDE SEQUENCE</scope>
</reference>
<proteinExistence type="predicted"/>
<dbReference type="EMBL" id="CAJNON010000804">
    <property type="protein sequence ID" value="CAF1381629.1"/>
    <property type="molecule type" value="Genomic_DNA"/>
</dbReference>
<protein>
    <submittedName>
        <fullName evidence="2">Uncharacterized protein</fullName>
    </submittedName>
</protein>
<dbReference type="Proteomes" id="UP000663891">
    <property type="component" value="Unassembled WGS sequence"/>
</dbReference>
<sequence>MFYLIFLISICPIYINGLTCIDSTSHNIPSGYFDFDKLNKDLLTLKTIDHSDDDPCRLQLFFIGHTNEMTIDFGKRVTASVHLNNEETYLQVLMAFDLEPEEESVGIRPIKVLEHSCSQQNYCDQLFVLRTINAFIEQNNNKTLYQLIMPLLFKKNTKKVQCLNKINGKIGTCTSERCVGIYSDPVKQYEYRCLDGMENGIKLYIDNYFIPDSSDYNRENKKKYNEKQMIKYICNYNQCNNQTISDQIIQIVNQYYDISAIKHLFDYPNQQTTKQEEQQHFSTDIMFTTKQQFSTDVIFTTSPMINTILSTNSFVSSSSSVLMINESTLSTRVDDLSSESPPSFINEATTSIVNNLTLIYTSSMKSQSTKQFQIGLMHFIAQIIGFIYYKSNNYNE</sequence>
<feature type="chain" id="PRO_5032607203" evidence="1">
    <location>
        <begin position="18"/>
        <end position="396"/>
    </location>
</feature>
<accession>A0A815JMB9</accession>
<evidence type="ECO:0000313" key="2">
    <source>
        <dbReference type="EMBL" id="CAF1381629.1"/>
    </source>
</evidence>
<dbReference type="AlphaFoldDB" id="A0A815JMB9"/>
<evidence type="ECO:0000256" key="1">
    <source>
        <dbReference type="SAM" id="SignalP"/>
    </source>
</evidence>
<gene>
    <name evidence="2" type="ORF">VCS650_LOCUS35437</name>
</gene>